<evidence type="ECO:0008006" key="7">
    <source>
        <dbReference type="Google" id="ProtNLM"/>
    </source>
</evidence>
<gene>
    <name evidence="5" type="ORF">DOTSEDRAFT_122714</name>
</gene>
<evidence type="ECO:0000256" key="1">
    <source>
        <dbReference type="ARBA" id="ARBA00010928"/>
    </source>
</evidence>
<dbReference type="GO" id="GO:0000166">
    <property type="term" value="F:nucleotide binding"/>
    <property type="evidence" value="ECO:0007669"/>
    <property type="project" value="InterPro"/>
</dbReference>
<comment type="similarity">
    <text evidence="1">Belongs to the Gfo/Idh/MocA family.</text>
</comment>
<dbReference type="InterPro" id="IPR000683">
    <property type="entry name" value="Gfo/Idh/MocA-like_OxRdtase_N"/>
</dbReference>
<feature type="domain" description="GFO/IDH/MocA-like oxidoreductase" evidence="4">
    <location>
        <begin position="140"/>
        <end position="261"/>
    </location>
</feature>
<sequence length="377" mass="41724">MAPIKVGLIGYGSSVKVFHLPFILPNPDLDVYAFLQRAEAPRDKSNVASGKHCTVDHPNAKHYRTAKDFFGDAGIELVIVCTGHDSHAELAEQALQTGKHVVVEKPFTITSAEADNLIALAAKQNKILTCYQNRRYDSDFRTVENYIKQGVFGRITEFANHYDVDNPSWIHSAREPGPGDGLLYGLGSHSIDQTLQLFGLPKSVTAFSRTLLTRSDDSFTIILQYDGEHKDLISTIKTTVVAPIEQAFALKYWVRGTKGVFIKVRKSAIASIEQLIDHGLSSPGIGTGIEPERFHGYLTTREDIDLKFEKPSSDTGVKFDGKVPSKQGSYLDYYRDVVAAVRGEKEVAVKPEESRNVIRLIELANESVEKGVTIAWS</sequence>
<dbReference type="Gene3D" id="3.40.50.720">
    <property type="entry name" value="NAD(P)-binding Rossmann-like Domain"/>
    <property type="match status" value="1"/>
</dbReference>
<dbReference type="OMA" id="HADSHFD"/>
<dbReference type="HOGENOM" id="CLU_023194_19_0_1"/>
<evidence type="ECO:0000313" key="5">
    <source>
        <dbReference type="EMBL" id="EME48055.1"/>
    </source>
</evidence>
<accession>N1Q085</accession>
<dbReference type="SUPFAM" id="SSF51735">
    <property type="entry name" value="NAD(P)-binding Rossmann-fold domains"/>
    <property type="match status" value="1"/>
</dbReference>
<reference evidence="5 6" key="2">
    <citation type="journal article" date="2012" name="PLoS Pathog.">
        <title>Diverse lifestyles and strategies of plant pathogenesis encoded in the genomes of eighteen Dothideomycetes fungi.</title>
        <authorList>
            <person name="Ohm R.A."/>
            <person name="Feau N."/>
            <person name="Henrissat B."/>
            <person name="Schoch C.L."/>
            <person name="Horwitz B.A."/>
            <person name="Barry K.W."/>
            <person name="Condon B.J."/>
            <person name="Copeland A.C."/>
            <person name="Dhillon B."/>
            <person name="Glaser F."/>
            <person name="Hesse C.N."/>
            <person name="Kosti I."/>
            <person name="LaButti K."/>
            <person name="Lindquist E.A."/>
            <person name="Lucas S."/>
            <person name="Salamov A.A."/>
            <person name="Bradshaw R.E."/>
            <person name="Ciuffetti L."/>
            <person name="Hamelin R.C."/>
            <person name="Kema G.H.J."/>
            <person name="Lawrence C."/>
            <person name="Scott J.A."/>
            <person name="Spatafora J.W."/>
            <person name="Turgeon B.G."/>
            <person name="de Wit P.J.G.M."/>
            <person name="Zhong S."/>
            <person name="Goodwin S.B."/>
            <person name="Grigoriev I.V."/>
        </authorList>
    </citation>
    <scope>NUCLEOTIDE SEQUENCE [LARGE SCALE GENOMIC DNA]</scope>
    <source>
        <strain evidence="6">NZE10 / CBS 128990</strain>
    </source>
</reference>
<dbReference type="InterPro" id="IPR051317">
    <property type="entry name" value="Gfo/Idh/MocA_oxidoreduct"/>
</dbReference>
<dbReference type="InterPro" id="IPR036291">
    <property type="entry name" value="NAD(P)-bd_dom_sf"/>
</dbReference>
<dbReference type="Pfam" id="PF01408">
    <property type="entry name" value="GFO_IDH_MocA"/>
    <property type="match status" value="1"/>
</dbReference>
<keyword evidence="6" id="KW-1185">Reference proteome</keyword>
<keyword evidence="2" id="KW-0560">Oxidoreductase</keyword>
<dbReference type="OrthoDB" id="6417021at2759"/>
<protein>
    <recommendedName>
        <fullName evidence="7">Gfo/Idh/MocA-like oxidoreductase N-terminal domain-containing protein</fullName>
    </recommendedName>
</protein>
<evidence type="ECO:0000259" key="3">
    <source>
        <dbReference type="Pfam" id="PF01408"/>
    </source>
</evidence>
<dbReference type="STRING" id="675120.N1Q085"/>
<dbReference type="EMBL" id="KB446536">
    <property type="protein sequence ID" value="EME48055.1"/>
    <property type="molecule type" value="Genomic_DNA"/>
</dbReference>
<evidence type="ECO:0000256" key="2">
    <source>
        <dbReference type="ARBA" id="ARBA00023002"/>
    </source>
</evidence>
<dbReference type="PANTHER" id="PTHR43708">
    <property type="entry name" value="CONSERVED EXPRESSED OXIDOREDUCTASE (EUROFUNG)"/>
    <property type="match status" value="1"/>
</dbReference>
<dbReference type="Gene3D" id="3.30.360.10">
    <property type="entry name" value="Dihydrodipicolinate Reductase, domain 2"/>
    <property type="match status" value="1"/>
</dbReference>
<dbReference type="eggNOG" id="KOG2742">
    <property type="taxonomic scope" value="Eukaryota"/>
</dbReference>
<dbReference type="Pfam" id="PF22725">
    <property type="entry name" value="GFO_IDH_MocA_C3"/>
    <property type="match status" value="1"/>
</dbReference>
<proteinExistence type="inferred from homology"/>
<dbReference type="GO" id="GO:0016491">
    <property type="term" value="F:oxidoreductase activity"/>
    <property type="evidence" value="ECO:0007669"/>
    <property type="project" value="UniProtKB-KW"/>
</dbReference>
<dbReference type="InterPro" id="IPR055170">
    <property type="entry name" value="GFO_IDH_MocA-like_dom"/>
</dbReference>
<dbReference type="AlphaFoldDB" id="N1Q085"/>
<organism evidence="5 6">
    <name type="scientific">Dothistroma septosporum (strain NZE10 / CBS 128990)</name>
    <name type="common">Red band needle blight fungus</name>
    <name type="synonym">Mycosphaerella pini</name>
    <dbReference type="NCBI Taxonomy" id="675120"/>
    <lineage>
        <taxon>Eukaryota</taxon>
        <taxon>Fungi</taxon>
        <taxon>Dikarya</taxon>
        <taxon>Ascomycota</taxon>
        <taxon>Pezizomycotina</taxon>
        <taxon>Dothideomycetes</taxon>
        <taxon>Dothideomycetidae</taxon>
        <taxon>Mycosphaerellales</taxon>
        <taxon>Mycosphaerellaceae</taxon>
        <taxon>Dothistroma</taxon>
    </lineage>
</organism>
<dbReference type="Proteomes" id="UP000016933">
    <property type="component" value="Unassembled WGS sequence"/>
</dbReference>
<dbReference type="PANTHER" id="PTHR43708:SF5">
    <property type="entry name" value="CONSERVED EXPRESSED OXIDOREDUCTASE (EUROFUNG)-RELATED"/>
    <property type="match status" value="1"/>
</dbReference>
<evidence type="ECO:0000313" key="6">
    <source>
        <dbReference type="Proteomes" id="UP000016933"/>
    </source>
</evidence>
<name>N1Q085_DOTSN</name>
<feature type="domain" description="Gfo/Idh/MocA-like oxidoreductase N-terminal" evidence="3">
    <location>
        <begin position="4"/>
        <end position="130"/>
    </location>
</feature>
<reference evidence="6" key="1">
    <citation type="journal article" date="2012" name="PLoS Genet.">
        <title>The genomes of the fungal plant pathogens Cladosporium fulvum and Dothistroma septosporum reveal adaptation to different hosts and lifestyles but also signatures of common ancestry.</title>
        <authorList>
            <person name="de Wit P.J.G.M."/>
            <person name="van der Burgt A."/>
            <person name="Oekmen B."/>
            <person name="Stergiopoulos I."/>
            <person name="Abd-Elsalam K.A."/>
            <person name="Aerts A.L."/>
            <person name="Bahkali A.H."/>
            <person name="Beenen H.G."/>
            <person name="Chettri P."/>
            <person name="Cox M.P."/>
            <person name="Datema E."/>
            <person name="de Vries R.P."/>
            <person name="Dhillon B."/>
            <person name="Ganley A.R."/>
            <person name="Griffiths S.A."/>
            <person name="Guo Y."/>
            <person name="Hamelin R.C."/>
            <person name="Henrissat B."/>
            <person name="Kabir M.S."/>
            <person name="Jashni M.K."/>
            <person name="Kema G."/>
            <person name="Klaubauf S."/>
            <person name="Lapidus A."/>
            <person name="Levasseur A."/>
            <person name="Lindquist E."/>
            <person name="Mehrabi R."/>
            <person name="Ohm R.A."/>
            <person name="Owen T.J."/>
            <person name="Salamov A."/>
            <person name="Schwelm A."/>
            <person name="Schijlen E."/>
            <person name="Sun H."/>
            <person name="van den Burg H.A."/>
            <person name="van Ham R.C.H.J."/>
            <person name="Zhang S."/>
            <person name="Goodwin S.B."/>
            <person name="Grigoriev I.V."/>
            <person name="Collemare J."/>
            <person name="Bradshaw R.E."/>
        </authorList>
    </citation>
    <scope>NUCLEOTIDE SEQUENCE [LARGE SCALE GENOMIC DNA]</scope>
    <source>
        <strain evidence="6">NZE10 / CBS 128990</strain>
    </source>
</reference>
<evidence type="ECO:0000259" key="4">
    <source>
        <dbReference type="Pfam" id="PF22725"/>
    </source>
</evidence>